<keyword evidence="2" id="KW-1185">Reference proteome</keyword>
<dbReference type="EnsemblMetazoa" id="GAUT048065-RA">
    <property type="protein sequence ID" value="GAUT048065-PA"/>
    <property type="gene ID" value="GAUT048065"/>
</dbReference>
<name>A0A1A9VUI3_GLOAU</name>
<evidence type="ECO:0000313" key="1">
    <source>
        <dbReference type="EnsemblMetazoa" id="GAUT048065-PA"/>
    </source>
</evidence>
<dbReference type="AlphaFoldDB" id="A0A1A9VUI3"/>
<sequence length="129" mass="15313">MYHMDNPHYTLSNRTTNIAQQNQVNALNVLQWHLRQLSEKKQHLSQDLTHDMLTTRIASTYKHYINLNLKYHGCVISFARVVRKKYWESIRYPSFKLFVVRLADTAKPPSPQNHDYNNNLKLKMKCIAL</sequence>
<accession>A0A1A9VUI3</accession>
<organism evidence="1 2">
    <name type="scientific">Glossina austeni</name>
    <name type="common">Savannah tsetse fly</name>
    <dbReference type="NCBI Taxonomy" id="7395"/>
    <lineage>
        <taxon>Eukaryota</taxon>
        <taxon>Metazoa</taxon>
        <taxon>Ecdysozoa</taxon>
        <taxon>Arthropoda</taxon>
        <taxon>Hexapoda</taxon>
        <taxon>Insecta</taxon>
        <taxon>Pterygota</taxon>
        <taxon>Neoptera</taxon>
        <taxon>Endopterygota</taxon>
        <taxon>Diptera</taxon>
        <taxon>Brachycera</taxon>
        <taxon>Muscomorpha</taxon>
        <taxon>Hippoboscoidea</taxon>
        <taxon>Glossinidae</taxon>
        <taxon>Glossina</taxon>
    </lineage>
</organism>
<proteinExistence type="predicted"/>
<dbReference type="VEuPathDB" id="VectorBase:GAUT048065"/>
<evidence type="ECO:0000313" key="2">
    <source>
        <dbReference type="Proteomes" id="UP000078200"/>
    </source>
</evidence>
<dbReference type="Proteomes" id="UP000078200">
    <property type="component" value="Unassembled WGS sequence"/>
</dbReference>
<protein>
    <submittedName>
        <fullName evidence="1">Uncharacterized protein</fullName>
    </submittedName>
</protein>
<reference evidence="1" key="1">
    <citation type="submission" date="2020-05" db="UniProtKB">
        <authorList>
            <consortium name="EnsemblMetazoa"/>
        </authorList>
    </citation>
    <scope>IDENTIFICATION</scope>
    <source>
        <strain evidence="1">TTRI</strain>
    </source>
</reference>